<evidence type="ECO:0000256" key="2">
    <source>
        <dbReference type="ARBA" id="ARBA00004613"/>
    </source>
</evidence>
<dbReference type="PANTHER" id="PTHR42715">
    <property type="entry name" value="BETA-GLUCOSIDASE"/>
    <property type="match status" value="1"/>
</dbReference>
<keyword evidence="12" id="KW-1185">Reference proteome</keyword>
<dbReference type="Gene3D" id="3.40.50.1700">
    <property type="entry name" value="Glycoside hydrolase family 3 C-terminal domain"/>
    <property type="match status" value="1"/>
</dbReference>
<name>A0AAD5XDM6_9FUNG</name>
<dbReference type="InterPro" id="IPR013783">
    <property type="entry name" value="Ig-like_fold"/>
</dbReference>
<dbReference type="Proteomes" id="UP001211907">
    <property type="component" value="Unassembled WGS sequence"/>
</dbReference>
<dbReference type="GO" id="GO:0009251">
    <property type="term" value="P:glucan catabolic process"/>
    <property type="evidence" value="ECO:0007669"/>
    <property type="project" value="TreeGrafter"/>
</dbReference>
<evidence type="ECO:0000256" key="5">
    <source>
        <dbReference type="ARBA" id="ARBA00022525"/>
    </source>
</evidence>
<comment type="similarity">
    <text evidence="3">Belongs to the glycosyl hydrolase 3 family.</text>
</comment>
<evidence type="ECO:0000256" key="9">
    <source>
        <dbReference type="ARBA" id="ARBA00024983"/>
    </source>
</evidence>
<gene>
    <name evidence="11" type="ORF">HK100_004822</name>
</gene>
<evidence type="ECO:0000256" key="6">
    <source>
        <dbReference type="ARBA" id="ARBA00022729"/>
    </source>
</evidence>
<dbReference type="PANTHER" id="PTHR42715:SF12">
    <property type="entry name" value="BETA-GLUCOSIDASE G-RELATED"/>
    <property type="match status" value="1"/>
</dbReference>
<dbReference type="SMART" id="SM01217">
    <property type="entry name" value="Fn3_like"/>
    <property type="match status" value="1"/>
</dbReference>
<accession>A0AAD5XDM6</accession>
<dbReference type="InterPro" id="IPR036881">
    <property type="entry name" value="Glyco_hydro_3_C_sf"/>
</dbReference>
<evidence type="ECO:0000256" key="4">
    <source>
        <dbReference type="ARBA" id="ARBA00012744"/>
    </source>
</evidence>
<dbReference type="Pfam" id="PF01915">
    <property type="entry name" value="Glyco_hydro_3_C"/>
    <property type="match status" value="1"/>
</dbReference>
<dbReference type="InterPro" id="IPR002772">
    <property type="entry name" value="Glyco_hydro_3_C"/>
</dbReference>
<comment type="caution">
    <text evidence="11">The sequence shown here is derived from an EMBL/GenBank/DDBJ whole genome shotgun (WGS) entry which is preliminary data.</text>
</comment>
<evidence type="ECO:0000313" key="11">
    <source>
        <dbReference type="EMBL" id="KAJ3099861.1"/>
    </source>
</evidence>
<dbReference type="InterPro" id="IPR050288">
    <property type="entry name" value="Cellulose_deg_GH3"/>
</dbReference>
<proteinExistence type="inferred from homology"/>
<comment type="catalytic activity">
    <reaction evidence="1">
        <text>Hydrolysis of terminal, non-reducing beta-D-glucosyl residues with release of beta-D-glucose.</text>
        <dbReference type="EC" id="3.2.1.21"/>
    </reaction>
</comment>
<dbReference type="Gene3D" id="2.60.40.10">
    <property type="entry name" value="Immunoglobulins"/>
    <property type="match status" value="1"/>
</dbReference>
<keyword evidence="7" id="KW-0378">Hydrolase</keyword>
<dbReference type="EC" id="3.2.1.21" evidence="4"/>
<dbReference type="SUPFAM" id="SSF52279">
    <property type="entry name" value="Beta-D-glucan exohydrolase, C-terminal domain"/>
    <property type="match status" value="1"/>
</dbReference>
<evidence type="ECO:0000313" key="12">
    <source>
        <dbReference type="Proteomes" id="UP001211907"/>
    </source>
</evidence>
<dbReference type="InterPro" id="IPR026891">
    <property type="entry name" value="Fn3-like"/>
</dbReference>
<feature type="domain" description="Fibronectin type III-like" evidence="10">
    <location>
        <begin position="390"/>
        <end position="457"/>
    </location>
</feature>
<evidence type="ECO:0000259" key="10">
    <source>
        <dbReference type="SMART" id="SM01217"/>
    </source>
</evidence>
<keyword evidence="5" id="KW-0964">Secreted</keyword>
<dbReference type="AlphaFoldDB" id="A0AAD5XDM6"/>
<evidence type="ECO:0000256" key="8">
    <source>
        <dbReference type="ARBA" id="ARBA00023295"/>
    </source>
</evidence>
<dbReference type="EMBL" id="JADGJH010002321">
    <property type="protein sequence ID" value="KAJ3099861.1"/>
    <property type="molecule type" value="Genomic_DNA"/>
</dbReference>
<dbReference type="GO" id="GO:0008422">
    <property type="term" value="F:beta-glucosidase activity"/>
    <property type="evidence" value="ECO:0007669"/>
    <property type="project" value="UniProtKB-EC"/>
</dbReference>
<keyword evidence="8" id="KW-0326">Glycosidase</keyword>
<dbReference type="Pfam" id="PF14310">
    <property type="entry name" value="Fn3-like"/>
    <property type="match status" value="1"/>
</dbReference>
<keyword evidence="6" id="KW-0732">Signal</keyword>
<comment type="function">
    <text evidence="9">Beta-glucosidases are one of a number of cellulolytic enzymes involved in the degradation of cellulosic biomass. Catalyzes the last step releasing glucose from the inhibitory cellobiose.</text>
</comment>
<sequence>MVMAGHDNSGETLSSGGVNIKSLAVDSLTVADIPDERLDDMVLRILTVYYGFRQDSDFPDHTFNAWIDRPKNVYKYSYEFQESRKLTRDIGAASVILLKNDARLLPLDPKIKIGVVGEDARRPTILNDEGTWDGTLAQGLGSGSCEFPYIIAPIDGIRKRVEVSRGGFVLEYTKNNDLNSGKTVAEKVDVVIVFANAQSGEGWDRGDLKLNKGGNELVSFLAQFDILPFKKNPHLKFKIEAVASINKNTIVVIHTVGQIEMPWINHPNISAVLFPLMPGQETGNSLADVLFGDVNPSGRLPFTIYRNQQDYAAQVVTSSPDKIPQVNYNEGLYFDYRHVDKYNIKPLFPFGHGLSYTSFEYANLKITTELAGSVKVSVDIKNIGNYNGHEVVQLYVQFPETAEEPPKLLKGFDRVFIVKGSTVKVLLHVEKRDLRVWLHGGWKWVAGTYGFVVGASSKDLRLEESIVLF</sequence>
<dbReference type="GO" id="GO:0005576">
    <property type="term" value="C:extracellular region"/>
    <property type="evidence" value="ECO:0007669"/>
    <property type="project" value="UniProtKB-SubCell"/>
</dbReference>
<organism evidence="11 12">
    <name type="scientific">Physocladia obscura</name>
    <dbReference type="NCBI Taxonomy" id="109957"/>
    <lineage>
        <taxon>Eukaryota</taxon>
        <taxon>Fungi</taxon>
        <taxon>Fungi incertae sedis</taxon>
        <taxon>Chytridiomycota</taxon>
        <taxon>Chytridiomycota incertae sedis</taxon>
        <taxon>Chytridiomycetes</taxon>
        <taxon>Chytridiales</taxon>
        <taxon>Chytriomycetaceae</taxon>
        <taxon>Physocladia</taxon>
    </lineage>
</organism>
<protein>
    <recommendedName>
        <fullName evidence="4">beta-glucosidase</fullName>
        <ecNumber evidence="4">3.2.1.21</ecNumber>
    </recommendedName>
</protein>
<evidence type="ECO:0000256" key="1">
    <source>
        <dbReference type="ARBA" id="ARBA00000448"/>
    </source>
</evidence>
<reference evidence="11" key="1">
    <citation type="submission" date="2020-05" db="EMBL/GenBank/DDBJ databases">
        <title>Phylogenomic resolution of chytrid fungi.</title>
        <authorList>
            <person name="Stajich J.E."/>
            <person name="Amses K."/>
            <person name="Simmons R."/>
            <person name="Seto K."/>
            <person name="Myers J."/>
            <person name="Bonds A."/>
            <person name="Quandt C.A."/>
            <person name="Barry K."/>
            <person name="Liu P."/>
            <person name="Grigoriev I."/>
            <person name="Longcore J.E."/>
            <person name="James T.Y."/>
        </authorList>
    </citation>
    <scope>NUCLEOTIDE SEQUENCE</scope>
    <source>
        <strain evidence="11">JEL0513</strain>
    </source>
</reference>
<evidence type="ECO:0000256" key="3">
    <source>
        <dbReference type="ARBA" id="ARBA00005336"/>
    </source>
</evidence>
<evidence type="ECO:0000256" key="7">
    <source>
        <dbReference type="ARBA" id="ARBA00022801"/>
    </source>
</evidence>
<comment type="subcellular location">
    <subcellularLocation>
        <location evidence="2">Secreted</location>
    </subcellularLocation>
</comment>